<name>A0A939FVE8_9ACTN</name>
<proteinExistence type="predicted"/>
<evidence type="ECO:0000313" key="2">
    <source>
        <dbReference type="Proteomes" id="UP000664781"/>
    </source>
</evidence>
<accession>A0A939FVE8</accession>
<reference evidence="1" key="1">
    <citation type="submission" date="2021-03" db="EMBL/GenBank/DDBJ databases">
        <title>Streptomyces strains.</title>
        <authorList>
            <person name="Lund M.B."/>
            <person name="Toerring T."/>
        </authorList>
    </citation>
    <scope>NUCLEOTIDE SEQUENCE</scope>
    <source>
        <strain evidence="1">JCM 4242</strain>
    </source>
</reference>
<protein>
    <submittedName>
        <fullName evidence="1">Uncharacterized protein</fullName>
    </submittedName>
</protein>
<gene>
    <name evidence="1" type="ORF">J1792_33410</name>
</gene>
<dbReference type="AlphaFoldDB" id="A0A939FVE8"/>
<sequence length="195" mass="19733">MATLTTLKKRKRLLTLSLLSATALSALGVALVGPALPVTGSGTFCLAKNTGLALTGTQGAAEKEGCVALPGKGNLSMDLMSGEIPLKGGMRLSAGGHRLDVTGLRIRVPSRTTTADIAVDGGARSSVTFLTYGISPSHVTVDHQAARARAMNLKLAEPAGAAFRKAFPAAHVAPGGDLFVFDGSAAFTPGEVPAP</sequence>
<comment type="caution">
    <text evidence="1">The sequence shown here is derived from an EMBL/GenBank/DDBJ whole genome shotgun (WGS) entry which is preliminary data.</text>
</comment>
<evidence type="ECO:0000313" key="1">
    <source>
        <dbReference type="EMBL" id="MBO0657438.1"/>
    </source>
</evidence>
<dbReference type="RefSeq" id="WP_207248968.1">
    <property type="nucleotide sequence ID" value="NZ_JAFMOF010000010.1"/>
</dbReference>
<keyword evidence="2" id="KW-1185">Reference proteome</keyword>
<dbReference type="EMBL" id="JAFMOF010000010">
    <property type="protein sequence ID" value="MBO0657438.1"/>
    <property type="molecule type" value="Genomic_DNA"/>
</dbReference>
<dbReference type="Proteomes" id="UP000664781">
    <property type="component" value="Unassembled WGS sequence"/>
</dbReference>
<organism evidence="1 2">
    <name type="scientific">Streptomyces triculaminicus</name>
    <dbReference type="NCBI Taxonomy" id="2816232"/>
    <lineage>
        <taxon>Bacteria</taxon>
        <taxon>Bacillati</taxon>
        <taxon>Actinomycetota</taxon>
        <taxon>Actinomycetes</taxon>
        <taxon>Kitasatosporales</taxon>
        <taxon>Streptomycetaceae</taxon>
        <taxon>Streptomyces</taxon>
    </lineage>
</organism>